<evidence type="ECO:0000313" key="2">
    <source>
        <dbReference type="EMBL" id="TDE60324.1"/>
    </source>
</evidence>
<keyword evidence="1" id="KW-0472">Membrane</keyword>
<accession>A0A4R5FXT8</accession>
<proteinExistence type="predicted"/>
<dbReference type="AlphaFoldDB" id="A0A4R5FXT8"/>
<keyword evidence="3" id="KW-1185">Reference proteome</keyword>
<comment type="caution">
    <text evidence="2">The sequence shown here is derived from an EMBL/GenBank/DDBJ whole genome shotgun (WGS) entry which is preliminary data.</text>
</comment>
<dbReference type="EMBL" id="SMLD01000001">
    <property type="protein sequence ID" value="TDE60324.1"/>
    <property type="molecule type" value="Genomic_DNA"/>
</dbReference>
<reference evidence="2 3" key="1">
    <citation type="submission" date="2019-03" db="EMBL/GenBank/DDBJ databases">
        <title>Draft genome sequences of novel Actinobacteria.</title>
        <authorList>
            <person name="Sahin N."/>
            <person name="Ay H."/>
            <person name="Saygin H."/>
        </authorList>
    </citation>
    <scope>NUCLEOTIDE SEQUENCE [LARGE SCALE GENOMIC DNA]</scope>
    <source>
        <strain evidence="2 3">6K102</strain>
    </source>
</reference>
<organism evidence="2 3">
    <name type="scientific">Nonomuraea mesophila</name>
    <dbReference type="NCBI Taxonomy" id="2530382"/>
    <lineage>
        <taxon>Bacteria</taxon>
        <taxon>Bacillati</taxon>
        <taxon>Actinomycetota</taxon>
        <taxon>Actinomycetes</taxon>
        <taxon>Streptosporangiales</taxon>
        <taxon>Streptosporangiaceae</taxon>
        <taxon>Nonomuraea</taxon>
    </lineage>
</organism>
<keyword evidence="1" id="KW-0812">Transmembrane</keyword>
<feature type="transmembrane region" description="Helical" evidence="1">
    <location>
        <begin position="16"/>
        <end position="35"/>
    </location>
</feature>
<dbReference type="Proteomes" id="UP000295136">
    <property type="component" value="Unassembled WGS sequence"/>
</dbReference>
<keyword evidence="1" id="KW-1133">Transmembrane helix</keyword>
<dbReference type="RefSeq" id="WP_132627589.1">
    <property type="nucleotide sequence ID" value="NZ_SMLD01000001.1"/>
</dbReference>
<gene>
    <name evidence="2" type="ORF">E1295_00305</name>
</gene>
<evidence type="ECO:0000256" key="1">
    <source>
        <dbReference type="SAM" id="Phobius"/>
    </source>
</evidence>
<protein>
    <submittedName>
        <fullName evidence="2">Uncharacterized protein</fullName>
    </submittedName>
</protein>
<evidence type="ECO:0000313" key="3">
    <source>
        <dbReference type="Proteomes" id="UP000295136"/>
    </source>
</evidence>
<name>A0A4R5FXT8_9ACTN</name>
<feature type="transmembrane region" description="Helical" evidence="1">
    <location>
        <begin position="41"/>
        <end position="61"/>
    </location>
</feature>
<sequence>MFRAARSSRWTDRHTLAVAGGAIVAHSIGGVPMTAFVERQLVDRLALAVMAVLAAILIAYLDRRLRAAPTTRDDHEPMHGRKR</sequence>